<dbReference type="InterPro" id="IPR008928">
    <property type="entry name" value="6-hairpin_glycosidase_sf"/>
</dbReference>
<dbReference type="Gene3D" id="1.50.10.10">
    <property type="match status" value="1"/>
</dbReference>
<name>A0A809SE52_9BACT</name>
<evidence type="ECO:0000313" key="2">
    <source>
        <dbReference type="EMBL" id="BBO23624.1"/>
    </source>
</evidence>
<dbReference type="InterPro" id="IPR035396">
    <property type="entry name" value="Bac_rhamnosid6H"/>
</dbReference>
<dbReference type="KEGG" id="npy:NPRO_12190"/>
<dbReference type="PANTHER" id="PTHR34987:SF2">
    <property type="entry name" value="B, PUTATIVE (AFU_ORTHOLOGUE AFUA_7G05040)-RELATED"/>
    <property type="match status" value="1"/>
</dbReference>
<dbReference type="Pfam" id="PF17389">
    <property type="entry name" value="Bac_rhamnosid6H"/>
    <property type="match status" value="1"/>
</dbReference>
<reference evidence="2" key="1">
    <citation type="journal article" name="DNA Res.">
        <title>The physiological potential of anammox bacteria as revealed by their core genome structure.</title>
        <authorList>
            <person name="Okubo T."/>
            <person name="Toyoda A."/>
            <person name="Fukuhara K."/>
            <person name="Uchiyama I."/>
            <person name="Harigaya Y."/>
            <person name="Kuroiwa M."/>
            <person name="Suzuki T."/>
            <person name="Murakami Y."/>
            <person name="Suwa Y."/>
            <person name="Takami H."/>
        </authorList>
    </citation>
    <scope>NUCLEOTIDE SEQUENCE</scope>
    <source>
        <strain evidence="2">317325-2</strain>
    </source>
</reference>
<organism evidence="2 3">
    <name type="scientific">Candidatus Nitrosymbiomonas proteolyticus</name>
    <dbReference type="NCBI Taxonomy" id="2608984"/>
    <lineage>
        <taxon>Bacteria</taxon>
        <taxon>Bacillati</taxon>
        <taxon>Armatimonadota</taxon>
        <taxon>Armatimonadota incertae sedis</taxon>
        <taxon>Candidatus Nitrosymbiomonas</taxon>
    </lineage>
</organism>
<dbReference type="EMBL" id="AP021858">
    <property type="protein sequence ID" value="BBO23624.1"/>
    <property type="molecule type" value="Genomic_DNA"/>
</dbReference>
<protein>
    <submittedName>
        <fullName evidence="2">Alpha-L-rhamnosidase</fullName>
    </submittedName>
</protein>
<evidence type="ECO:0000313" key="3">
    <source>
        <dbReference type="Proteomes" id="UP000662873"/>
    </source>
</evidence>
<accession>A0A809SE52</accession>
<dbReference type="GO" id="GO:0005975">
    <property type="term" value="P:carbohydrate metabolic process"/>
    <property type="evidence" value="ECO:0007669"/>
    <property type="project" value="InterPro"/>
</dbReference>
<dbReference type="PANTHER" id="PTHR34987">
    <property type="entry name" value="C, PUTATIVE (AFU_ORTHOLOGUE AFUA_3G02880)-RELATED"/>
    <property type="match status" value="1"/>
</dbReference>
<dbReference type="SUPFAM" id="SSF48208">
    <property type="entry name" value="Six-hairpin glycosidases"/>
    <property type="match status" value="1"/>
</dbReference>
<dbReference type="Proteomes" id="UP000662873">
    <property type="component" value="Chromosome"/>
</dbReference>
<dbReference type="InterPro" id="IPR012341">
    <property type="entry name" value="6hp_glycosidase-like_sf"/>
</dbReference>
<sequence length="750" mass="85080">MLTPNLTTRWISLALHPQEELGVFAFRRRLELAEVPESLEFAISADQRYKLFLNGKLIGFGPQRGDLQHWFFDTYELAPFLKPGSNSLVALVWNFGRWAPMAQISARTGFVAWSSDPQFDLDTPGQWEVARVSEWSFEMMHSGVGEFYIDVGPGEIVRADPRLAGLHSPGQSALDGWNWAPPHEICAAELRGACSGGTPWMLVPRSLPPMLLRPFGGRIVRRHGFEGDTCEGEDGARLTLPLKLPSGSKVVLDFGELVCAYPRLKVCSAEGASLRITYDEALWSPDGVKGNRNEVRGKHARGYQDRFETTDEPFEFEPLWWRTFRFLTLESDRPAELLDIEAVETGYPLSVDSRFTAEDPWVDRIWQVGVRTAERCAGETYFDCPYYEQLQYAGDTRIQALLGYYLGRDRALQRNAVETLGWSLMENGLTQSRYPSRQCQVIPPFSLWWVMMVGDQLLYDDPSAMPDFVSFQTLSRILGRFRKLQRESEQFWPFGDWVPGWRWGVPPGRLNSLMHQLTLEIATTVAERIKGFLEVGEAERRGVKFWQGWAQTSREWTSDSGPRGALAASRKKGIDNTPAEHAESLQICHLLMFEGTPHPWPADALAQADAARCSHYFSYYKHLAMFAREDNPYDYLAELQPWKEMIESGLTTFAETPEPTRSDCHAWSAHPILGFFQIVAGATSIAPGWKKAKIMPRPGSLRRFEAQIAHPDGELRVGFEDGALTVDSPVPYRLRWLGRDEEQPPGKQKF</sequence>
<feature type="domain" description="Alpha-L-rhamnosidase six-hairpin glycosidase" evidence="1">
    <location>
        <begin position="353"/>
        <end position="498"/>
    </location>
</feature>
<dbReference type="Gene3D" id="2.60.120.260">
    <property type="entry name" value="Galactose-binding domain-like"/>
    <property type="match status" value="2"/>
</dbReference>
<dbReference type="Gene3D" id="2.60.420.10">
    <property type="entry name" value="Maltose phosphorylase, domain 3"/>
    <property type="match status" value="1"/>
</dbReference>
<evidence type="ECO:0000259" key="1">
    <source>
        <dbReference type="Pfam" id="PF17389"/>
    </source>
</evidence>
<dbReference type="AlphaFoldDB" id="A0A809SE52"/>
<proteinExistence type="predicted"/>
<gene>
    <name evidence="2" type="ORF">NPRO_12190</name>
</gene>